<dbReference type="EMBL" id="QSGO01000008">
    <property type="protein sequence ID" value="RHB34648.1"/>
    <property type="molecule type" value="Genomic_DNA"/>
</dbReference>
<organism evidence="4 5">
    <name type="scientific">Bacteroides nordii</name>
    <dbReference type="NCBI Taxonomy" id="291645"/>
    <lineage>
        <taxon>Bacteria</taxon>
        <taxon>Pseudomonadati</taxon>
        <taxon>Bacteroidota</taxon>
        <taxon>Bacteroidia</taxon>
        <taxon>Bacteroidales</taxon>
        <taxon>Bacteroidaceae</taxon>
        <taxon>Bacteroides</taxon>
    </lineage>
</organism>
<dbReference type="RefSeq" id="WP_007485284.1">
    <property type="nucleotide sequence ID" value="NZ_CABJFV010000008.1"/>
</dbReference>
<evidence type="ECO:0000256" key="2">
    <source>
        <dbReference type="ARBA" id="ARBA00022643"/>
    </source>
</evidence>
<reference evidence="4 5" key="1">
    <citation type="submission" date="2018-08" db="EMBL/GenBank/DDBJ databases">
        <title>A genome reference for cultivated species of the human gut microbiota.</title>
        <authorList>
            <person name="Zou Y."/>
            <person name="Xue W."/>
            <person name="Luo G."/>
        </authorList>
    </citation>
    <scope>NUCLEOTIDE SEQUENCE [LARGE SCALE GENOMIC DNA]</scope>
    <source>
        <strain evidence="4 5">AM40-30BH</strain>
    </source>
</reference>
<evidence type="ECO:0000259" key="3">
    <source>
        <dbReference type="Pfam" id="PF03358"/>
    </source>
</evidence>
<gene>
    <name evidence="4" type="ORF">DW888_11845</name>
</gene>
<feature type="domain" description="NADPH-dependent FMN reductase-like" evidence="3">
    <location>
        <begin position="1"/>
        <end position="154"/>
    </location>
</feature>
<evidence type="ECO:0000313" key="5">
    <source>
        <dbReference type="Proteomes" id="UP000284379"/>
    </source>
</evidence>
<dbReference type="InterPro" id="IPR005025">
    <property type="entry name" value="FMN_Rdtase-like_dom"/>
</dbReference>
<evidence type="ECO:0000256" key="1">
    <source>
        <dbReference type="ARBA" id="ARBA00022630"/>
    </source>
</evidence>
<sequence length="204" mass="22663">MKVLLINGSPRKGGNTHIALSEVAKTLNENGVETEIVSIGVKAMQGCIACNRCRELERCVFQDELYDRIRKQLEDGIDGLIVGSPTYYAGPNGSLCALLDRVFYSSSDLMKYKPAAAVTVCRRGGASATLDRLNKYFTINHMPVVSSQYWNIVHGMLPGDALQDAEGLQTMRMLGKNMAWLLENIAKEKKYPEIESAIRTNFIR</sequence>
<dbReference type="GO" id="GO:0016491">
    <property type="term" value="F:oxidoreductase activity"/>
    <property type="evidence" value="ECO:0007669"/>
    <property type="project" value="InterPro"/>
</dbReference>
<dbReference type="InterPro" id="IPR029039">
    <property type="entry name" value="Flavoprotein-like_sf"/>
</dbReference>
<dbReference type="Pfam" id="PF03358">
    <property type="entry name" value="FMN_red"/>
    <property type="match status" value="1"/>
</dbReference>
<protein>
    <submittedName>
        <fullName evidence="4">Flavodoxin family protein</fullName>
    </submittedName>
</protein>
<dbReference type="Proteomes" id="UP000284379">
    <property type="component" value="Unassembled WGS sequence"/>
</dbReference>
<keyword evidence="2" id="KW-0288">FMN</keyword>
<dbReference type="PANTHER" id="PTHR43278:SF4">
    <property type="entry name" value="NAD(P)H-DEPENDENT FMN-CONTAINING OXIDOREDUCTASE YWQN-RELATED"/>
    <property type="match status" value="1"/>
</dbReference>
<dbReference type="PANTHER" id="PTHR43278">
    <property type="entry name" value="NAD(P)H-DEPENDENT FMN-CONTAINING OXIDOREDUCTASE YWQN-RELATED"/>
    <property type="match status" value="1"/>
</dbReference>
<accession>A0A413VLZ2</accession>
<dbReference type="Gene3D" id="3.40.50.360">
    <property type="match status" value="1"/>
</dbReference>
<evidence type="ECO:0000313" key="4">
    <source>
        <dbReference type="EMBL" id="RHB34648.1"/>
    </source>
</evidence>
<dbReference type="InterPro" id="IPR051796">
    <property type="entry name" value="ISF_SsuE-like"/>
</dbReference>
<dbReference type="SUPFAM" id="SSF52218">
    <property type="entry name" value="Flavoproteins"/>
    <property type="match status" value="1"/>
</dbReference>
<proteinExistence type="predicted"/>
<comment type="caution">
    <text evidence="4">The sequence shown here is derived from an EMBL/GenBank/DDBJ whole genome shotgun (WGS) entry which is preliminary data.</text>
</comment>
<dbReference type="AlphaFoldDB" id="A0A413VLZ2"/>
<keyword evidence="1" id="KW-0285">Flavoprotein</keyword>
<name>A0A413VLZ2_9BACE</name>